<comment type="caution">
    <text evidence="2">The sequence shown here is derived from an EMBL/GenBank/DDBJ whole genome shotgun (WGS) entry which is preliminary data.</text>
</comment>
<keyword evidence="1" id="KW-0732">Signal</keyword>
<evidence type="ECO:0000313" key="2">
    <source>
        <dbReference type="EMBL" id="MBE9639231.1"/>
    </source>
</evidence>
<sequence length="112" mass="12153">MMRMFVHTTRCAGGAASGAALVAASLANSAVAQVTALDCVPPPVPSADLPQDVIEEYRDELGLEFSNYFTEAQHYLQCLEMAGETARQDIDAALEAYARLQVLHSDEKHIQE</sequence>
<organism evidence="2 3">
    <name type="scientific">Salipiger mangrovisoli</name>
    <dbReference type="NCBI Taxonomy" id="2865933"/>
    <lineage>
        <taxon>Bacteria</taxon>
        <taxon>Pseudomonadati</taxon>
        <taxon>Pseudomonadota</taxon>
        <taxon>Alphaproteobacteria</taxon>
        <taxon>Rhodobacterales</taxon>
        <taxon>Roseobacteraceae</taxon>
        <taxon>Salipiger</taxon>
    </lineage>
</organism>
<reference evidence="2 3" key="1">
    <citation type="journal article" date="2021" name="Int. J. Syst. Evol. Microbiol.">
        <title>Salipiger mangrovisoli sp. nov., isolated from mangrove soil and the proposal for the reclassification of Paraphaeobacter pallidus as Salipiger pallidus comb. nov.</title>
        <authorList>
            <person name="Du J."/>
            <person name="Liu Y."/>
            <person name="Pei T."/>
            <person name="Deng M.R."/>
            <person name="Zhu H."/>
        </authorList>
    </citation>
    <scope>NUCLEOTIDE SEQUENCE [LARGE SCALE GENOMIC DNA]</scope>
    <source>
        <strain evidence="2 3">6D45A</strain>
    </source>
</reference>
<dbReference type="EMBL" id="JADFFK010000017">
    <property type="protein sequence ID" value="MBE9639231.1"/>
    <property type="molecule type" value="Genomic_DNA"/>
</dbReference>
<gene>
    <name evidence="2" type="ORF">IQ782_20455</name>
</gene>
<proteinExistence type="predicted"/>
<feature type="signal peptide" evidence="1">
    <location>
        <begin position="1"/>
        <end position="32"/>
    </location>
</feature>
<name>A0ABR9X6N1_9RHOB</name>
<evidence type="ECO:0000313" key="3">
    <source>
        <dbReference type="Proteomes" id="UP000607796"/>
    </source>
</evidence>
<evidence type="ECO:0000256" key="1">
    <source>
        <dbReference type="SAM" id="SignalP"/>
    </source>
</evidence>
<keyword evidence="3" id="KW-1185">Reference proteome</keyword>
<accession>A0ABR9X6N1</accession>
<dbReference type="Proteomes" id="UP000607796">
    <property type="component" value="Unassembled WGS sequence"/>
</dbReference>
<protein>
    <submittedName>
        <fullName evidence="2">Uncharacterized protein</fullName>
    </submittedName>
</protein>
<feature type="chain" id="PRO_5046384117" evidence="1">
    <location>
        <begin position="33"/>
        <end position="112"/>
    </location>
</feature>